<evidence type="ECO:0000313" key="2">
    <source>
        <dbReference type="Proteomes" id="UP001193501"/>
    </source>
</evidence>
<keyword evidence="2" id="KW-1185">Reference proteome</keyword>
<evidence type="ECO:0000313" key="1">
    <source>
        <dbReference type="EMBL" id="NBZ89029.1"/>
    </source>
</evidence>
<gene>
    <name evidence="1" type="ORF">GV832_15665</name>
</gene>
<dbReference type="EMBL" id="JAABNR010000016">
    <property type="protein sequence ID" value="NBZ89029.1"/>
    <property type="molecule type" value="Genomic_DNA"/>
</dbReference>
<name>A0AAE5BWQ8_9RHOB</name>
<accession>A0AAE5BWQ8</accession>
<reference evidence="1" key="1">
    <citation type="submission" date="2020-01" db="EMBL/GenBank/DDBJ databases">
        <authorList>
            <person name="Chen W.-M."/>
        </authorList>
    </citation>
    <scope>NUCLEOTIDE SEQUENCE</scope>
    <source>
        <strain evidence="1">CYK-10</strain>
    </source>
</reference>
<dbReference type="AlphaFoldDB" id="A0AAE5BWQ8"/>
<proteinExistence type="predicted"/>
<comment type="caution">
    <text evidence="1">The sequence shown here is derived from an EMBL/GenBank/DDBJ whole genome shotgun (WGS) entry which is preliminary data.</text>
</comment>
<sequence length="214" mass="24539">MPETICTTVYQFPELSDAAKEKARIWYREAAVTDDWWDAVYDDFERICDILGVDLKTRPVRLMGGGTRARPCLWFSGFSSQGDGACYEATVRHAKGSAREIRTYAPQDQALHSITDRLQEAQRRNFYQLSANVTHRGRYYHEYCMTIDVTRDSPTGQAPAEGSEEIVVEALRDLARWLYRQLEAEYDHLTSDEAVDEGIIINEYTFTDGGRRFG</sequence>
<dbReference type="RefSeq" id="WP_168775837.1">
    <property type="nucleotide sequence ID" value="NZ_JAABNR010000016.1"/>
</dbReference>
<dbReference type="Proteomes" id="UP001193501">
    <property type="component" value="Unassembled WGS sequence"/>
</dbReference>
<organism evidence="1 2">
    <name type="scientific">Stagnihabitans tardus</name>
    <dbReference type="NCBI Taxonomy" id="2699202"/>
    <lineage>
        <taxon>Bacteria</taxon>
        <taxon>Pseudomonadati</taxon>
        <taxon>Pseudomonadota</taxon>
        <taxon>Alphaproteobacteria</taxon>
        <taxon>Rhodobacterales</taxon>
        <taxon>Paracoccaceae</taxon>
        <taxon>Stagnihabitans</taxon>
    </lineage>
</organism>
<protein>
    <submittedName>
        <fullName evidence="1">Antitoxin of toxin-antitoxin stability system</fullName>
    </submittedName>
</protein>